<keyword evidence="4" id="KW-1185">Reference proteome</keyword>
<evidence type="ECO:0000259" key="1">
    <source>
        <dbReference type="Pfam" id="PF23212"/>
    </source>
</evidence>
<accession>A0A2W2DK71</accession>
<organism evidence="3 4">
    <name type="scientific">Nonomuraea aridisoli</name>
    <dbReference type="NCBI Taxonomy" id="2070368"/>
    <lineage>
        <taxon>Bacteria</taxon>
        <taxon>Bacillati</taxon>
        <taxon>Actinomycetota</taxon>
        <taxon>Actinomycetes</taxon>
        <taxon>Streptosporangiales</taxon>
        <taxon>Streptosporangiaceae</taxon>
        <taxon>Nonomuraea</taxon>
    </lineage>
</organism>
<dbReference type="Pfam" id="PF23213">
    <property type="entry name" value="DUF7065"/>
    <property type="match status" value="1"/>
</dbReference>
<reference evidence="3 4" key="1">
    <citation type="submission" date="2018-01" db="EMBL/GenBank/DDBJ databases">
        <title>Draft genome sequence of Nonomuraea sp. KC333.</title>
        <authorList>
            <person name="Sahin N."/>
            <person name="Saygin H."/>
            <person name="Ay H."/>
        </authorList>
    </citation>
    <scope>NUCLEOTIDE SEQUENCE [LARGE SCALE GENOMIC DNA]</scope>
    <source>
        <strain evidence="3 4">KC333</strain>
    </source>
</reference>
<dbReference type="InterPro" id="IPR055493">
    <property type="entry name" value="DUF7065"/>
</dbReference>
<sequence>MRIVNMGEWPLDTEDERRHEPGGEPLWNESWYYDFVAADGSLGGYVRLGLYPAWGRAWYWACVVERDGGRMAVIDHQAPLPGSEDLAVAGDGYTASHETTDPFKSVRVRLASEELSLDLEWRTAGGVYGYAITPRYEVPCEVTGTVGGTPFHGYGERDHSWGVRDWWSISWLWSSGRMEDGVFVHGMRPNVGVELEWPAFQVPDGGELAHVAGFSATTEFDGDRPARSVLRFPGSATTVRPVAFAPVTLTSPDGTVAEFPRAMCRFTAEDGRTGWGWTEWHQPPGWREHVWDPGNRV</sequence>
<dbReference type="RefSeq" id="WP_111183389.1">
    <property type="nucleotide sequence ID" value="NZ_POUD01000220.1"/>
</dbReference>
<proteinExistence type="predicted"/>
<dbReference type="SUPFAM" id="SSF159245">
    <property type="entry name" value="AttH-like"/>
    <property type="match status" value="1"/>
</dbReference>
<dbReference type="InterPro" id="IPR055492">
    <property type="entry name" value="DUF7064"/>
</dbReference>
<dbReference type="Proteomes" id="UP000249304">
    <property type="component" value="Unassembled WGS sequence"/>
</dbReference>
<evidence type="ECO:0008006" key="5">
    <source>
        <dbReference type="Google" id="ProtNLM"/>
    </source>
</evidence>
<dbReference type="EMBL" id="POUD01000220">
    <property type="protein sequence ID" value="PZG10781.1"/>
    <property type="molecule type" value="Genomic_DNA"/>
</dbReference>
<comment type="caution">
    <text evidence="3">The sequence shown here is derived from an EMBL/GenBank/DDBJ whole genome shotgun (WGS) entry which is preliminary data.</text>
</comment>
<evidence type="ECO:0000259" key="2">
    <source>
        <dbReference type="Pfam" id="PF23213"/>
    </source>
</evidence>
<protein>
    <recommendedName>
        <fullName evidence="5">DUF2804 domain-containing protein</fullName>
    </recommendedName>
</protein>
<gene>
    <name evidence="3" type="ORF">C1J01_35655</name>
</gene>
<feature type="domain" description="DUF7064" evidence="1">
    <location>
        <begin position="166"/>
        <end position="284"/>
    </location>
</feature>
<name>A0A2W2DK71_9ACTN</name>
<dbReference type="OrthoDB" id="115252at2"/>
<dbReference type="AlphaFoldDB" id="A0A2W2DK71"/>
<evidence type="ECO:0000313" key="3">
    <source>
        <dbReference type="EMBL" id="PZG10781.1"/>
    </source>
</evidence>
<dbReference type="Pfam" id="PF23212">
    <property type="entry name" value="DUF7064"/>
    <property type="match status" value="1"/>
</dbReference>
<feature type="domain" description="DUF7065" evidence="2">
    <location>
        <begin position="13"/>
        <end position="164"/>
    </location>
</feature>
<evidence type="ECO:0000313" key="4">
    <source>
        <dbReference type="Proteomes" id="UP000249304"/>
    </source>
</evidence>